<feature type="signal peptide" evidence="2">
    <location>
        <begin position="1"/>
        <end position="27"/>
    </location>
</feature>
<dbReference type="RefSeq" id="WP_143140888.1">
    <property type="nucleotide sequence ID" value="NZ_FOMX01000018.1"/>
</dbReference>
<feature type="region of interest" description="Disordered" evidence="1">
    <location>
        <begin position="28"/>
        <end position="159"/>
    </location>
</feature>
<evidence type="ECO:0000256" key="2">
    <source>
        <dbReference type="SAM" id="SignalP"/>
    </source>
</evidence>
<feature type="chain" id="PRO_5011498399" evidence="2">
    <location>
        <begin position="28"/>
        <end position="302"/>
    </location>
</feature>
<sequence>MPFSARTALLPLSALLLPACVPSIIVGDPQDSDPAPGTSEAPPDATTTTLSPTTSAGPPATASATDPASTADTLVSATDDATSTTTAGTTDALTSATDDTTSTTTVGTTDDTTGTAGTTTTTTGASTTDGGTTTVDPSDGTTTGPNQDPLAGCTLDAPAGTLVQGPSELGPFSSQRAYFGWIGVDEPFSPRIVLLSPGANAATELANVTGSSGMVADYAVWTDKSLEEGGWPGTWNAFAAVYDKGMMVDLPGSAVTITELAGNWDVADPADPPRLVGTIAGAISGSFNAVYCDKLMSIIIVE</sequence>
<evidence type="ECO:0000313" key="3">
    <source>
        <dbReference type="EMBL" id="SFE73617.1"/>
    </source>
</evidence>
<keyword evidence="4" id="KW-1185">Reference proteome</keyword>
<proteinExistence type="predicted"/>
<evidence type="ECO:0000256" key="1">
    <source>
        <dbReference type="SAM" id="MobiDB-lite"/>
    </source>
</evidence>
<evidence type="ECO:0000313" key="4">
    <source>
        <dbReference type="Proteomes" id="UP000199400"/>
    </source>
</evidence>
<reference evidence="4" key="1">
    <citation type="submission" date="2016-10" db="EMBL/GenBank/DDBJ databases">
        <authorList>
            <person name="Varghese N."/>
            <person name="Submissions S."/>
        </authorList>
    </citation>
    <scope>NUCLEOTIDE SEQUENCE [LARGE SCALE GENOMIC DNA]</scope>
    <source>
        <strain evidence="4">ATCC 25963</strain>
    </source>
</reference>
<keyword evidence="2" id="KW-0732">Signal</keyword>
<dbReference type="AlphaFoldDB" id="A0A1I2CZ74"/>
<gene>
    <name evidence="3" type="ORF">SAMN02745121_05354</name>
</gene>
<feature type="compositionally biased region" description="Low complexity" evidence="1">
    <location>
        <begin position="41"/>
        <end position="145"/>
    </location>
</feature>
<protein>
    <submittedName>
        <fullName evidence="3">Uncharacterized protein</fullName>
    </submittedName>
</protein>
<dbReference type="EMBL" id="FOMX01000018">
    <property type="protein sequence ID" value="SFE73617.1"/>
    <property type="molecule type" value="Genomic_DNA"/>
</dbReference>
<accession>A0A1I2CZ74</accession>
<organism evidence="3 4">
    <name type="scientific">Nannocystis exedens</name>
    <dbReference type="NCBI Taxonomy" id="54"/>
    <lineage>
        <taxon>Bacteria</taxon>
        <taxon>Pseudomonadati</taxon>
        <taxon>Myxococcota</taxon>
        <taxon>Polyangia</taxon>
        <taxon>Nannocystales</taxon>
        <taxon>Nannocystaceae</taxon>
        <taxon>Nannocystis</taxon>
    </lineage>
</organism>
<name>A0A1I2CZ74_9BACT</name>
<dbReference type="Proteomes" id="UP000199400">
    <property type="component" value="Unassembled WGS sequence"/>
</dbReference>